<name>A0A4Q7VVB4_9BURK</name>
<dbReference type="InterPro" id="IPR051053">
    <property type="entry name" value="ECH/Chromodomain_protein"/>
</dbReference>
<dbReference type="AlphaFoldDB" id="A0A4Q7VVB4"/>
<dbReference type="EMBL" id="SHKP01000005">
    <property type="protein sequence ID" value="RZU00513.1"/>
    <property type="molecule type" value="Genomic_DNA"/>
</dbReference>
<dbReference type="OrthoDB" id="9797151at2"/>
<proteinExistence type="predicted"/>
<dbReference type="PANTHER" id="PTHR43684:SF1">
    <property type="entry name" value="ENOYL-COA DELTA ISOMERASE 2"/>
    <property type="match status" value="1"/>
</dbReference>
<reference evidence="4 5" key="1">
    <citation type="submission" date="2019-02" db="EMBL/GenBank/DDBJ databases">
        <title>Genomic Encyclopedia of Type Strains, Phase IV (KMG-IV): sequencing the most valuable type-strain genomes for metagenomic binning, comparative biology and taxonomic classification.</title>
        <authorList>
            <person name="Goeker M."/>
        </authorList>
    </citation>
    <scope>NUCLEOTIDE SEQUENCE [LARGE SCALE GENOMIC DNA]</scope>
    <source>
        <strain evidence="4 5">DSM 19570</strain>
    </source>
</reference>
<evidence type="ECO:0000256" key="1">
    <source>
        <dbReference type="ARBA" id="ARBA00004275"/>
    </source>
</evidence>
<gene>
    <name evidence="4" type="ORF">EV670_1213</name>
</gene>
<dbReference type="PANTHER" id="PTHR43684">
    <property type="match status" value="1"/>
</dbReference>
<dbReference type="SUPFAM" id="SSF52096">
    <property type="entry name" value="ClpP/crotonase"/>
    <property type="match status" value="1"/>
</dbReference>
<dbReference type="Gene3D" id="3.90.226.10">
    <property type="entry name" value="2-enoyl-CoA Hydratase, Chain A, domain 1"/>
    <property type="match status" value="1"/>
</dbReference>
<dbReference type="InterPro" id="IPR001753">
    <property type="entry name" value="Enoyl-CoA_hydra/iso"/>
</dbReference>
<dbReference type="Proteomes" id="UP000293671">
    <property type="component" value="Unassembled WGS sequence"/>
</dbReference>
<dbReference type="GO" id="GO:0004165">
    <property type="term" value="F:delta(3)-delta(2)-enoyl-CoA isomerase activity"/>
    <property type="evidence" value="ECO:0007669"/>
    <property type="project" value="UniProtKB-ARBA"/>
</dbReference>
<evidence type="ECO:0000313" key="5">
    <source>
        <dbReference type="Proteomes" id="UP000293671"/>
    </source>
</evidence>
<accession>A0A4Q7VVB4</accession>
<comment type="subcellular location">
    <subcellularLocation>
        <location evidence="1">Peroxisome</location>
    </subcellularLocation>
</comment>
<dbReference type="Pfam" id="PF00378">
    <property type="entry name" value="ECH_1"/>
    <property type="match status" value="1"/>
</dbReference>
<dbReference type="InterPro" id="IPR029045">
    <property type="entry name" value="ClpP/crotonase-like_dom_sf"/>
</dbReference>
<evidence type="ECO:0000313" key="4">
    <source>
        <dbReference type="EMBL" id="RZU00513.1"/>
    </source>
</evidence>
<dbReference type="CDD" id="cd06558">
    <property type="entry name" value="crotonase-like"/>
    <property type="match status" value="1"/>
</dbReference>
<keyword evidence="5" id="KW-1185">Reference proteome</keyword>
<evidence type="ECO:0000256" key="3">
    <source>
        <dbReference type="ARBA" id="ARBA00023235"/>
    </source>
</evidence>
<organism evidence="4 5">
    <name type="scientific">Rivibacter subsaxonicus</name>
    <dbReference type="NCBI Taxonomy" id="457575"/>
    <lineage>
        <taxon>Bacteria</taxon>
        <taxon>Pseudomonadati</taxon>
        <taxon>Pseudomonadota</taxon>
        <taxon>Betaproteobacteria</taxon>
        <taxon>Burkholderiales</taxon>
        <taxon>Rivibacter</taxon>
    </lineage>
</organism>
<dbReference type="RefSeq" id="WP_130430970.1">
    <property type="nucleotide sequence ID" value="NZ_SHKP01000005.1"/>
</dbReference>
<protein>
    <submittedName>
        <fullName evidence="4">Enoyl-CoA hydratase/carnithine racemase</fullName>
    </submittedName>
</protein>
<keyword evidence="3" id="KW-0413">Isomerase</keyword>
<comment type="caution">
    <text evidence="4">The sequence shown here is derived from an EMBL/GenBank/DDBJ whole genome shotgun (WGS) entry which is preliminary data.</text>
</comment>
<sequence>MSIKTAVVDGVATIEIARPEKKNAITSAMYQQMSDAILDAQLDSSVRAILITGQPGIFTSGNDLEDFMKRPPQGADSPVFQFMQSLVGCDKPVIVAVTGAAIGIGTTMLLHCDFVYVSDEARLAMPFTSLGLVAEFASSLTVPALMGRAKAAEKLLLGDPMTGAEAVELGIANAVLPAAEVLPHARRIAERFNALPPTAIRETKKLMTRANRAAILEAVAVEGEVFGKQLRSEEAREAFTAFFEKRKPDFSRF</sequence>
<keyword evidence="2" id="KW-0576">Peroxisome</keyword>
<evidence type="ECO:0000256" key="2">
    <source>
        <dbReference type="ARBA" id="ARBA00023140"/>
    </source>
</evidence>